<gene>
    <name evidence="1" type="ORF">E2562_037408</name>
</gene>
<sequence length="71" mass="7971">MACIMYHNLIHQPTVMLIWKEAGCTFMLTWKLKLIAGSHADMEGGRLHIHADVEAQANSWQKICGSGVLTY</sequence>
<name>A0A6G1EDH8_9ORYZ</name>
<dbReference type="AlphaFoldDB" id="A0A6G1EDH8"/>
<comment type="caution">
    <text evidence="1">The sequence shown here is derived from an EMBL/GenBank/DDBJ whole genome shotgun (WGS) entry which is preliminary data.</text>
</comment>
<reference evidence="1 2" key="1">
    <citation type="submission" date="2019-11" db="EMBL/GenBank/DDBJ databases">
        <title>Whole genome sequence of Oryza granulata.</title>
        <authorList>
            <person name="Li W."/>
        </authorList>
    </citation>
    <scope>NUCLEOTIDE SEQUENCE [LARGE SCALE GENOMIC DNA]</scope>
    <source>
        <strain evidence="2">cv. Menghai</strain>
        <tissue evidence="1">Leaf</tissue>
    </source>
</reference>
<dbReference type="EMBL" id="SPHZ02000004">
    <property type="protein sequence ID" value="KAF0922504.1"/>
    <property type="molecule type" value="Genomic_DNA"/>
</dbReference>
<protein>
    <submittedName>
        <fullName evidence="1">Uncharacterized protein</fullName>
    </submittedName>
</protein>
<organism evidence="1 2">
    <name type="scientific">Oryza meyeriana var. granulata</name>
    <dbReference type="NCBI Taxonomy" id="110450"/>
    <lineage>
        <taxon>Eukaryota</taxon>
        <taxon>Viridiplantae</taxon>
        <taxon>Streptophyta</taxon>
        <taxon>Embryophyta</taxon>
        <taxon>Tracheophyta</taxon>
        <taxon>Spermatophyta</taxon>
        <taxon>Magnoliopsida</taxon>
        <taxon>Liliopsida</taxon>
        <taxon>Poales</taxon>
        <taxon>Poaceae</taxon>
        <taxon>BOP clade</taxon>
        <taxon>Oryzoideae</taxon>
        <taxon>Oryzeae</taxon>
        <taxon>Oryzinae</taxon>
        <taxon>Oryza</taxon>
        <taxon>Oryza meyeriana</taxon>
    </lineage>
</organism>
<accession>A0A6G1EDH8</accession>
<dbReference type="Proteomes" id="UP000479710">
    <property type="component" value="Unassembled WGS sequence"/>
</dbReference>
<proteinExistence type="predicted"/>
<evidence type="ECO:0000313" key="1">
    <source>
        <dbReference type="EMBL" id="KAF0922504.1"/>
    </source>
</evidence>
<keyword evidence="2" id="KW-1185">Reference proteome</keyword>
<evidence type="ECO:0000313" key="2">
    <source>
        <dbReference type="Proteomes" id="UP000479710"/>
    </source>
</evidence>